<dbReference type="GO" id="GO:0000160">
    <property type="term" value="P:phosphorelay signal transduction system"/>
    <property type="evidence" value="ECO:0007669"/>
    <property type="project" value="InterPro"/>
</dbReference>
<evidence type="ECO:0000256" key="2">
    <source>
        <dbReference type="PROSITE-ProRule" id="PRU00169"/>
    </source>
</evidence>
<dbReference type="EMBL" id="ML977172">
    <property type="protein sequence ID" value="KAF1983863.1"/>
    <property type="molecule type" value="Genomic_DNA"/>
</dbReference>
<dbReference type="PANTHER" id="PTHR45339:SF5">
    <property type="entry name" value="HISTIDINE KINASE"/>
    <property type="match status" value="1"/>
</dbReference>
<dbReference type="PROSITE" id="PS50110">
    <property type="entry name" value="RESPONSE_REGULATORY"/>
    <property type="match status" value="1"/>
</dbReference>
<evidence type="ECO:0000256" key="1">
    <source>
        <dbReference type="ARBA" id="ARBA00022553"/>
    </source>
</evidence>
<keyword evidence="1 2" id="KW-0597">Phosphoprotein</keyword>
<evidence type="ECO:0000259" key="3">
    <source>
        <dbReference type="PROSITE" id="PS50110"/>
    </source>
</evidence>
<name>A0A6G1GSD4_9PEZI</name>
<sequence length="218" mass="23737">MATTFFPPTATTAPFALPIPASSPVPMSHPASIIPQALASYTRSDLRNLYVLIVDDNIINQRVLAHQLRSEGCVVDIVKNGHEALQFLGRTTFANRENGERSLSWPHNGDSVERGGEALPLSIVLLDLEMPVMDGYSCVKHIRRMEEEGEVVGHVPVIAVTANANATKVNTAMEYGMDMVVRKPLKIPELLPQMVSLVRRNSEASTTSTSSDSTVTSQ</sequence>
<feature type="domain" description="Response regulatory" evidence="3">
    <location>
        <begin position="50"/>
        <end position="198"/>
    </location>
</feature>
<dbReference type="Pfam" id="PF00072">
    <property type="entry name" value="Response_reg"/>
    <property type="match status" value="1"/>
</dbReference>
<protein>
    <submittedName>
        <fullName evidence="4">CheY-like protein</fullName>
    </submittedName>
</protein>
<accession>A0A6G1GSD4</accession>
<dbReference type="SMART" id="SM00448">
    <property type="entry name" value="REC"/>
    <property type="match status" value="1"/>
</dbReference>
<dbReference type="SUPFAM" id="SSF52172">
    <property type="entry name" value="CheY-like"/>
    <property type="match status" value="1"/>
</dbReference>
<keyword evidence="5" id="KW-1185">Reference proteome</keyword>
<dbReference type="Gene3D" id="3.40.50.2300">
    <property type="match status" value="1"/>
</dbReference>
<reference evidence="4" key="1">
    <citation type="journal article" date="2020" name="Stud. Mycol.">
        <title>101 Dothideomycetes genomes: a test case for predicting lifestyles and emergence of pathogens.</title>
        <authorList>
            <person name="Haridas S."/>
            <person name="Albert R."/>
            <person name="Binder M."/>
            <person name="Bloem J."/>
            <person name="Labutti K."/>
            <person name="Salamov A."/>
            <person name="Andreopoulos B."/>
            <person name="Baker S."/>
            <person name="Barry K."/>
            <person name="Bills G."/>
            <person name="Bluhm B."/>
            <person name="Cannon C."/>
            <person name="Castanera R."/>
            <person name="Culley D."/>
            <person name="Daum C."/>
            <person name="Ezra D."/>
            <person name="Gonzalez J."/>
            <person name="Henrissat B."/>
            <person name="Kuo A."/>
            <person name="Liang C."/>
            <person name="Lipzen A."/>
            <person name="Lutzoni F."/>
            <person name="Magnuson J."/>
            <person name="Mondo S."/>
            <person name="Nolan M."/>
            <person name="Ohm R."/>
            <person name="Pangilinan J."/>
            <person name="Park H.-J."/>
            <person name="Ramirez L."/>
            <person name="Alfaro M."/>
            <person name="Sun H."/>
            <person name="Tritt A."/>
            <person name="Yoshinaga Y."/>
            <person name="Zwiers L.-H."/>
            <person name="Turgeon B."/>
            <person name="Goodwin S."/>
            <person name="Spatafora J."/>
            <person name="Crous P."/>
            <person name="Grigoriev I."/>
        </authorList>
    </citation>
    <scope>NUCLEOTIDE SEQUENCE</scope>
    <source>
        <strain evidence="4">CBS 113979</strain>
    </source>
</reference>
<dbReference type="PANTHER" id="PTHR45339">
    <property type="entry name" value="HYBRID SIGNAL TRANSDUCTION HISTIDINE KINASE J"/>
    <property type="match status" value="1"/>
</dbReference>
<dbReference type="AlphaFoldDB" id="A0A6G1GSD4"/>
<dbReference type="OrthoDB" id="60033at2759"/>
<feature type="modified residue" description="4-aspartylphosphate" evidence="2">
    <location>
        <position position="127"/>
    </location>
</feature>
<proteinExistence type="predicted"/>
<dbReference type="InterPro" id="IPR011006">
    <property type="entry name" value="CheY-like_superfamily"/>
</dbReference>
<organism evidence="4 5">
    <name type="scientific">Aulographum hederae CBS 113979</name>
    <dbReference type="NCBI Taxonomy" id="1176131"/>
    <lineage>
        <taxon>Eukaryota</taxon>
        <taxon>Fungi</taxon>
        <taxon>Dikarya</taxon>
        <taxon>Ascomycota</taxon>
        <taxon>Pezizomycotina</taxon>
        <taxon>Dothideomycetes</taxon>
        <taxon>Pleosporomycetidae</taxon>
        <taxon>Aulographales</taxon>
        <taxon>Aulographaceae</taxon>
    </lineage>
</organism>
<evidence type="ECO:0000313" key="4">
    <source>
        <dbReference type="EMBL" id="KAF1983863.1"/>
    </source>
</evidence>
<gene>
    <name evidence="4" type="ORF">K402DRAFT_406586</name>
</gene>
<dbReference type="CDD" id="cd17546">
    <property type="entry name" value="REC_hyHK_CKI1_RcsC-like"/>
    <property type="match status" value="1"/>
</dbReference>
<dbReference type="Proteomes" id="UP000800041">
    <property type="component" value="Unassembled WGS sequence"/>
</dbReference>
<evidence type="ECO:0000313" key="5">
    <source>
        <dbReference type="Proteomes" id="UP000800041"/>
    </source>
</evidence>
<dbReference type="InterPro" id="IPR001789">
    <property type="entry name" value="Sig_transdc_resp-reg_receiver"/>
</dbReference>